<accession>A0A5C0AT85</accession>
<feature type="transmembrane region" description="Helical" evidence="1">
    <location>
        <begin position="408"/>
        <end position="430"/>
    </location>
</feature>
<evidence type="ECO:0000256" key="1">
    <source>
        <dbReference type="SAM" id="Phobius"/>
    </source>
</evidence>
<protein>
    <submittedName>
        <fullName evidence="2">PepSY domain-containing protein</fullName>
    </submittedName>
</protein>
<feature type="transmembrane region" description="Helical" evidence="1">
    <location>
        <begin position="195"/>
        <end position="221"/>
    </location>
</feature>
<keyword evidence="1" id="KW-0472">Membrane</keyword>
<dbReference type="PANTHER" id="PTHR34219">
    <property type="entry name" value="IRON-REGULATED INNER MEMBRANE PROTEIN-RELATED"/>
    <property type="match status" value="1"/>
</dbReference>
<keyword evidence="1" id="KW-0812">Transmembrane</keyword>
<keyword evidence="1" id="KW-1133">Transmembrane helix</keyword>
<dbReference type="KEGG" id="pacr:FXN63_05205"/>
<organism evidence="2 3">
    <name type="scientific">Pigmentiphaga aceris</name>
    <dbReference type="NCBI Taxonomy" id="1940612"/>
    <lineage>
        <taxon>Bacteria</taxon>
        <taxon>Pseudomonadati</taxon>
        <taxon>Pseudomonadota</taxon>
        <taxon>Betaproteobacteria</taxon>
        <taxon>Burkholderiales</taxon>
        <taxon>Alcaligenaceae</taxon>
        <taxon>Pigmentiphaga</taxon>
    </lineage>
</organism>
<dbReference type="AlphaFoldDB" id="A0A5C0AT85"/>
<dbReference type="Proteomes" id="UP000325161">
    <property type="component" value="Chromosome"/>
</dbReference>
<feature type="transmembrane region" description="Helical" evidence="1">
    <location>
        <begin position="152"/>
        <end position="174"/>
    </location>
</feature>
<evidence type="ECO:0000313" key="3">
    <source>
        <dbReference type="Proteomes" id="UP000325161"/>
    </source>
</evidence>
<dbReference type="Pfam" id="PF03929">
    <property type="entry name" value="PepSY_TM"/>
    <property type="match status" value="1"/>
</dbReference>
<keyword evidence="3" id="KW-1185">Reference proteome</keyword>
<sequence>MKDSFRQSMSWLHTWSGLVFGWLLCAIFLTGTLSVFREPITRWMEARPLLLVDADAGTRVSADALATATAVSQAVRHLSEQAADARFWRIELPRREGDAMQMFWRKSGTAQGNEQAAMHPVTGSLLPQPWGRATEGGRHFMSFHYMLHLPEFGYWVVGAVSMCMLVALVSGVVVHRRIFQDFFTFRPGKGQRSWLDAHNATAVLTLPFLFMIVYTGLAIFYTTYMPWPLQAAYGSGDKASSRYQAELAHDGTAPLRRPRLGTPGVLHDLPPLLQQAQALLGVPVHTVIVEQPGDRNMTLRMIVRVTGLEASRHIINPGGSVAFDGVSGKVLQVQLPTPASTFASEQVHEAMEALHLVRFGGWSMKWLYFLSGLLGTVMMATGIIMFSVKRRRKSMNEFGAATAGMYRVVEWLNVTAVAGICVACIGYFYLNRLLPADMPGRITWEIRGFLLVWLITLLHAMARPPARAWVEQLWTAAALCLCLPLLNGLTTGQHVGRYLMASDWPRAGLEITVMLIGLALAWAAHRTRRGWRTSAMAKMPQRHARAEVQA</sequence>
<reference evidence="2 3" key="1">
    <citation type="submission" date="2019-08" db="EMBL/GenBank/DDBJ databases">
        <title>Amphibian skin-associated Pigmentiphaga: genome sequence and occurrence across geography and hosts.</title>
        <authorList>
            <person name="Bletz M.C."/>
            <person name="Bunk B."/>
            <person name="Sproeer C."/>
            <person name="Biwer P."/>
            <person name="Reiter S."/>
            <person name="Rabemananjara F.C.E."/>
            <person name="Schulz S."/>
            <person name="Overmann J."/>
            <person name="Vences M."/>
        </authorList>
    </citation>
    <scope>NUCLEOTIDE SEQUENCE [LARGE SCALE GENOMIC DNA]</scope>
    <source>
        <strain evidence="2 3">Mada1488</strain>
    </source>
</reference>
<dbReference type="PANTHER" id="PTHR34219:SF4">
    <property type="entry name" value="PEPSY DOMAIN-CONTAINING PROTEIN"/>
    <property type="match status" value="1"/>
</dbReference>
<dbReference type="InterPro" id="IPR005625">
    <property type="entry name" value="PepSY-ass_TM"/>
</dbReference>
<feature type="transmembrane region" description="Helical" evidence="1">
    <location>
        <begin position="473"/>
        <end position="492"/>
    </location>
</feature>
<proteinExistence type="predicted"/>
<evidence type="ECO:0000313" key="2">
    <source>
        <dbReference type="EMBL" id="QEI05305.1"/>
    </source>
</evidence>
<dbReference type="OrthoDB" id="9776609at2"/>
<dbReference type="RefSeq" id="WP_148813459.1">
    <property type="nucleotide sequence ID" value="NZ_CP043046.1"/>
</dbReference>
<feature type="transmembrane region" description="Helical" evidence="1">
    <location>
        <begin position="366"/>
        <end position="388"/>
    </location>
</feature>
<dbReference type="EMBL" id="CP043046">
    <property type="protein sequence ID" value="QEI05305.1"/>
    <property type="molecule type" value="Genomic_DNA"/>
</dbReference>
<gene>
    <name evidence="2" type="ORF">FXN63_05205</name>
</gene>
<name>A0A5C0AT85_9BURK</name>
<feature type="transmembrane region" description="Helical" evidence="1">
    <location>
        <begin position="442"/>
        <end position="461"/>
    </location>
</feature>
<feature type="transmembrane region" description="Helical" evidence="1">
    <location>
        <begin position="504"/>
        <end position="524"/>
    </location>
</feature>